<evidence type="ECO:0000256" key="5">
    <source>
        <dbReference type="ARBA" id="ARBA00022630"/>
    </source>
</evidence>
<dbReference type="Proteomes" id="UP001238179">
    <property type="component" value="Chromosome"/>
</dbReference>
<sequence length="579" mass="60792">MHRELRKFLAGVALAAAAFAAPQPLAKLHADKGVTCADCHGKGKVRVDDNETAPNLACVRCHGDLKAMAKGAADPLGPHASHLGATSCTICHRGHEASRSYCLSCHDFEMKMPGGSDAAWKPQAMSTRRDKRVDRADVLVVGSGAAGMVAAITAHDAGARVIVLEKQPLTGGNSMLAEGGMNAAGTRAQARKGIKDSVELMKEDTLKGGKYLAEPSLVEILARNSSASVDYMEKLGADLSDVGRLGGASVSRAHRPTGGLPVGAHLVDVLRRNAAERKLDVRVNSRVVKLLEGKDGAIQGVEVSGLHRGTYRILAKSVILAAGGFSANPERVARYQPSLKGMASSNQPGATGDGLDLGEAKGGRLRDMEQIQIHPSVAKGSRILITEAVRGNGAILVNRQGVRFFNEIGTRDAVSQAILHQEGKSAFLVFDESVRRSLKQIDGYFHLKLVKEGATPEALAQALGIPGAALKATLDTYNAAVDARQDPQFKRPDMPRALREAKFYAIEVNPGVHYTMGGLAVDEATRVLAKDGKAIPGFFAAGEVTGGVHGANRLGGNSISQTITFGRIAGATAAAFAKP</sequence>
<dbReference type="SUPFAM" id="SSF56425">
    <property type="entry name" value="Succinate dehydrogenase/fumarate reductase flavoprotein, catalytic domain"/>
    <property type="match status" value="1"/>
</dbReference>
<dbReference type="PANTHER" id="PTHR43400">
    <property type="entry name" value="FUMARATE REDUCTASE"/>
    <property type="match status" value="1"/>
</dbReference>
<dbReference type="PRINTS" id="PR00368">
    <property type="entry name" value="FADPNR"/>
</dbReference>
<keyword evidence="8" id="KW-0249">Electron transport</keyword>
<dbReference type="InterPro" id="IPR003953">
    <property type="entry name" value="FAD-dep_OxRdtase_2_FAD-bd"/>
</dbReference>
<keyword evidence="3" id="KW-0813">Transport</keyword>
<comment type="cofactor">
    <cofactor evidence="1">
        <name>heme c</name>
        <dbReference type="ChEBI" id="CHEBI:61717"/>
    </cofactor>
</comment>
<keyword evidence="7 12" id="KW-0274">FAD</keyword>
<evidence type="ECO:0000256" key="3">
    <source>
        <dbReference type="ARBA" id="ARBA00022448"/>
    </source>
</evidence>
<dbReference type="AlphaFoldDB" id="A0AA48GLZ0"/>
<feature type="chain" id="PRO_5041486836" description="Fumarate reductase" evidence="12">
    <location>
        <begin position="21"/>
        <end position="579"/>
    </location>
</feature>
<dbReference type="NCBIfam" id="TIGR01813">
    <property type="entry name" value="flavo_cyto_c"/>
    <property type="match status" value="1"/>
</dbReference>
<dbReference type="KEGG" id="msil:METEAL_10940"/>
<dbReference type="GO" id="GO:0030313">
    <property type="term" value="C:cell envelope"/>
    <property type="evidence" value="ECO:0007669"/>
    <property type="project" value="UniProtKB-SubCell"/>
</dbReference>
<evidence type="ECO:0000256" key="8">
    <source>
        <dbReference type="ARBA" id="ARBA00022982"/>
    </source>
</evidence>
<dbReference type="GO" id="GO:0046872">
    <property type="term" value="F:metal ion binding"/>
    <property type="evidence" value="ECO:0007669"/>
    <property type="project" value="UniProtKB-KW"/>
</dbReference>
<dbReference type="SUPFAM" id="SSF48695">
    <property type="entry name" value="Multiheme cytochromes"/>
    <property type="match status" value="1"/>
</dbReference>
<evidence type="ECO:0000256" key="11">
    <source>
        <dbReference type="ARBA" id="ARBA00061592"/>
    </source>
</evidence>
<dbReference type="FunFam" id="1.10.1130.10:FF:000003">
    <property type="entry name" value="Fumarate reductase flavoprotein subunit"/>
    <property type="match status" value="1"/>
</dbReference>
<feature type="signal peptide" evidence="12">
    <location>
        <begin position="1"/>
        <end position="20"/>
    </location>
</feature>
<dbReference type="InterPro" id="IPR050315">
    <property type="entry name" value="FAD-oxidoreductase_2"/>
</dbReference>
<dbReference type="Gene3D" id="3.50.50.60">
    <property type="entry name" value="FAD/NAD(P)-binding domain"/>
    <property type="match status" value="1"/>
</dbReference>
<keyword evidence="9 12" id="KW-0560">Oxidoreductase</keyword>
<dbReference type="InterPro" id="IPR036188">
    <property type="entry name" value="FAD/NAD-bd_sf"/>
</dbReference>
<proteinExistence type="inferred from homology"/>
<dbReference type="InterPro" id="IPR027477">
    <property type="entry name" value="Succ_DH/fumarate_Rdtase_cat_sf"/>
</dbReference>
<reference evidence="16" key="1">
    <citation type="journal article" date="2023" name="Int. J. Syst. Evol. Microbiol.">
        <title>Mesoterricola silvestris gen. nov., sp. nov., Mesoterricola sediminis sp. nov., Geothrix oryzae sp. nov., Geothrix edaphica sp. nov., Geothrix rubra sp. nov., and Geothrix limicola sp. nov., six novel members of Acidobacteriota isolated from soils.</title>
        <authorList>
            <person name="Itoh H."/>
            <person name="Sugisawa Y."/>
            <person name="Mise K."/>
            <person name="Xu Z."/>
            <person name="Kuniyasu M."/>
            <person name="Ushijima N."/>
            <person name="Kawano K."/>
            <person name="Kobayashi E."/>
            <person name="Shiratori Y."/>
            <person name="Masuda Y."/>
            <person name="Senoo K."/>
        </authorList>
    </citation>
    <scope>NUCLEOTIDE SEQUENCE [LARGE SCALE GENOMIC DNA]</scope>
    <source>
        <strain evidence="16">W79</strain>
    </source>
</reference>
<evidence type="ECO:0000256" key="7">
    <source>
        <dbReference type="ARBA" id="ARBA00022827"/>
    </source>
</evidence>
<dbReference type="Gene3D" id="1.10.1130.10">
    <property type="entry name" value="Flavocytochrome C3, Chain A"/>
    <property type="match status" value="1"/>
</dbReference>
<comment type="catalytic activity">
    <reaction evidence="12">
        <text>2 Fe(III)-[cytochrome c] + succinate = fumarate + 2 Fe(II)-[cytochrome c] + 2 H(+)</text>
        <dbReference type="Rhea" id="RHEA:77903"/>
        <dbReference type="Rhea" id="RHEA-COMP:10350"/>
        <dbReference type="Rhea" id="RHEA-COMP:14399"/>
        <dbReference type="ChEBI" id="CHEBI:15378"/>
        <dbReference type="ChEBI" id="CHEBI:29033"/>
        <dbReference type="ChEBI" id="CHEBI:29034"/>
        <dbReference type="ChEBI" id="CHEBI:29806"/>
        <dbReference type="ChEBI" id="CHEBI:30031"/>
        <dbReference type="EC" id="1.3.2.4"/>
    </reaction>
</comment>
<comment type="subcellular location">
    <subcellularLocation>
        <location evidence="2">Cell envelope</location>
    </subcellularLocation>
</comment>
<name>A0AA48GLZ0_9BACT</name>
<dbReference type="SUPFAM" id="SSF51905">
    <property type="entry name" value="FAD/NAD(P)-binding domain"/>
    <property type="match status" value="1"/>
</dbReference>
<feature type="domain" description="Tetrahaem cytochrome" evidence="14">
    <location>
        <begin position="29"/>
        <end position="107"/>
    </location>
</feature>
<accession>A0AA48GLZ0</accession>
<gene>
    <name evidence="15" type="ORF">METEAL_10940</name>
</gene>
<evidence type="ECO:0000256" key="10">
    <source>
        <dbReference type="ARBA" id="ARBA00023004"/>
    </source>
</evidence>
<evidence type="ECO:0000256" key="6">
    <source>
        <dbReference type="ARBA" id="ARBA00022723"/>
    </source>
</evidence>
<keyword evidence="4" id="KW-0349">Heme</keyword>
<evidence type="ECO:0000259" key="13">
    <source>
        <dbReference type="Pfam" id="PF00890"/>
    </source>
</evidence>
<feature type="domain" description="FAD-dependent oxidoreductase 2 FAD-binding" evidence="13">
    <location>
        <begin position="137"/>
        <end position="559"/>
    </location>
</feature>
<keyword evidence="5 12" id="KW-0285">Flavoprotein</keyword>
<dbReference type="Gene3D" id="3.90.700.10">
    <property type="entry name" value="Succinate dehydrogenase/fumarate reductase flavoprotein, catalytic domain"/>
    <property type="match status" value="1"/>
</dbReference>
<dbReference type="GO" id="GO:0010181">
    <property type="term" value="F:FMN binding"/>
    <property type="evidence" value="ECO:0007669"/>
    <property type="project" value="InterPro"/>
</dbReference>
<keyword evidence="6" id="KW-0479">Metal-binding</keyword>
<dbReference type="InterPro" id="IPR010960">
    <property type="entry name" value="Flavocytochrome_c"/>
</dbReference>
<dbReference type="PANTHER" id="PTHR43400:SF7">
    <property type="entry name" value="FAD-DEPENDENT OXIDOREDUCTASE 2 FAD BINDING DOMAIN-CONTAINING PROTEIN"/>
    <property type="match status" value="1"/>
</dbReference>
<dbReference type="Pfam" id="PF14537">
    <property type="entry name" value="Cytochrom_c3_2"/>
    <property type="match status" value="1"/>
</dbReference>
<dbReference type="EC" id="1.3.2.4" evidence="12"/>
<organism evidence="15 16">
    <name type="scientific">Mesoterricola silvestris</name>
    <dbReference type="NCBI Taxonomy" id="2927979"/>
    <lineage>
        <taxon>Bacteria</taxon>
        <taxon>Pseudomonadati</taxon>
        <taxon>Acidobacteriota</taxon>
        <taxon>Holophagae</taxon>
        <taxon>Holophagales</taxon>
        <taxon>Holophagaceae</taxon>
        <taxon>Mesoterricola</taxon>
    </lineage>
</organism>
<dbReference type="GO" id="GO:0016627">
    <property type="term" value="F:oxidoreductase activity, acting on the CH-CH group of donors"/>
    <property type="evidence" value="ECO:0007669"/>
    <property type="project" value="UniProtKB-ARBA"/>
</dbReference>
<dbReference type="Pfam" id="PF00890">
    <property type="entry name" value="FAD_binding_2"/>
    <property type="match status" value="1"/>
</dbReference>
<keyword evidence="16" id="KW-1185">Reference proteome</keyword>
<evidence type="ECO:0000256" key="9">
    <source>
        <dbReference type="ARBA" id="ARBA00023002"/>
    </source>
</evidence>
<evidence type="ECO:0000256" key="4">
    <source>
        <dbReference type="ARBA" id="ARBA00022617"/>
    </source>
</evidence>
<evidence type="ECO:0000313" key="15">
    <source>
        <dbReference type="EMBL" id="BDU71920.1"/>
    </source>
</evidence>
<evidence type="ECO:0000256" key="12">
    <source>
        <dbReference type="RuleBase" id="RU366062"/>
    </source>
</evidence>
<evidence type="ECO:0000256" key="2">
    <source>
        <dbReference type="ARBA" id="ARBA00004196"/>
    </source>
</evidence>
<protein>
    <recommendedName>
        <fullName evidence="12">Fumarate reductase</fullName>
        <ecNumber evidence="12">1.3.2.4</ecNumber>
    </recommendedName>
</protein>
<dbReference type="EMBL" id="AP027080">
    <property type="protein sequence ID" value="BDU71920.1"/>
    <property type="molecule type" value="Genomic_DNA"/>
</dbReference>
<evidence type="ECO:0000256" key="1">
    <source>
        <dbReference type="ARBA" id="ARBA00001926"/>
    </source>
</evidence>
<keyword evidence="10" id="KW-0408">Iron</keyword>
<keyword evidence="12" id="KW-0732">Signal</keyword>
<dbReference type="InterPro" id="IPR036280">
    <property type="entry name" value="Multihaem_cyt_sf"/>
</dbReference>
<comment type="similarity">
    <text evidence="12">Belongs to the FAD-dependent oxidoreductase 2 family. FRD/SDH subfamily.</text>
</comment>
<dbReference type="CDD" id="cd08168">
    <property type="entry name" value="Cytochrom_C3"/>
    <property type="match status" value="1"/>
</dbReference>
<evidence type="ECO:0000313" key="16">
    <source>
        <dbReference type="Proteomes" id="UP001238179"/>
    </source>
</evidence>
<comment type="cofactor">
    <cofactor evidence="12">
        <name>FAD</name>
        <dbReference type="ChEBI" id="CHEBI:57692"/>
    </cofactor>
    <text evidence="12">Binds 1 FAD per subunit.</text>
</comment>
<dbReference type="InterPro" id="IPR012286">
    <property type="entry name" value="Tetrahaem_cytochrome"/>
</dbReference>
<dbReference type="FunFam" id="3.90.700.10:FF:000007">
    <property type="entry name" value="NADH-dependent fumarate reductase"/>
    <property type="match status" value="1"/>
</dbReference>
<evidence type="ECO:0000259" key="14">
    <source>
        <dbReference type="Pfam" id="PF14537"/>
    </source>
</evidence>
<dbReference type="RefSeq" id="WP_316414822.1">
    <property type="nucleotide sequence ID" value="NZ_AP027080.1"/>
</dbReference>
<comment type="similarity">
    <text evidence="11">In the C-terminal section; belongs to the FAD-dependent oxidoreductase 2 family. FRD/SDH subfamily.</text>
</comment>